<dbReference type="RefSeq" id="WP_380976107.1">
    <property type="nucleotide sequence ID" value="NZ_JBHTEF010000001.1"/>
</dbReference>
<keyword evidence="6" id="KW-0474">Menaquinone biosynthesis</keyword>
<dbReference type="PANTHER" id="PTHR42916">
    <property type="entry name" value="2-SUCCINYL-5-ENOLPYRUVYL-6-HYDROXY-3-CYCLOHEXENE-1-CARBOXYLATE SYNTHASE"/>
    <property type="match status" value="1"/>
</dbReference>
<feature type="domain" description="Thiamine pyrophosphate enzyme TPP-binding" evidence="8">
    <location>
        <begin position="446"/>
        <end position="571"/>
    </location>
</feature>
<accession>A0ABW2SQL1</accession>
<comment type="cofactor">
    <cofactor evidence="6">
        <name>thiamine diphosphate</name>
        <dbReference type="ChEBI" id="CHEBI:58937"/>
    </cofactor>
    <text evidence="6">Binds 1 thiamine pyrophosphate per subunit.</text>
</comment>
<keyword evidence="11" id="KW-1185">Reference proteome</keyword>
<dbReference type="Gene3D" id="3.40.50.1220">
    <property type="entry name" value="TPP-binding domain"/>
    <property type="match status" value="1"/>
</dbReference>
<evidence type="ECO:0000313" key="11">
    <source>
        <dbReference type="Proteomes" id="UP001596527"/>
    </source>
</evidence>
<evidence type="ECO:0000256" key="6">
    <source>
        <dbReference type="HAMAP-Rule" id="MF_01659"/>
    </source>
</evidence>
<dbReference type="Gene3D" id="3.40.50.970">
    <property type="match status" value="2"/>
</dbReference>
<dbReference type="EMBL" id="JBHTEF010000001">
    <property type="protein sequence ID" value="MFC7582200.1"/>
    <property type="molecule type" value="Genomic_DNA"/>
</dbReference>
<dbReference type="InterPro" id="IPR011766">
    <property type="entry name" value="TPP_enzyme_TPP-bd"/>
</dbReference>
<name>A0ABW2SQL1_9ACTO</name>
<keyword evidence="5 6" id="KW-0464">Manganese</keyword>
<keyword evidence="4 6" id="KW-0786">Thiamine pyrophosphate</keyword>
<keyword evidence="1 6" id="KW-0808">Transferase</keyword>
<dbReference type="Pfam" id="PF02775">
    <property type="entry name" value="TPP_enzyme_C"/>
    <property type="match status" value="1"/>
</dbReference>
<evidence type="ECO:0000256" key="5">
    <source>
        <dbReference type="ARBA" id="ARBA00023211"/>
    </source>
</evidence>
<comment type="function">
    <text evidence="6">Catalyzes the thiamine diphosphate-dependent decarboxylation of 2-oxoglutarate and the subsequent addition of the resulting succinic semialdehyde-thiamine pyrophosphate anion to isochorismate to yield 2-succinyl-5-enolpyruvyl-6-hydroxy-3-cyclohexene-1-carboxylate (SEPHCHC).</text>
</comment>
<proteinExistence type="inferred from homology"/>
<dbReference type="HAMAP" id="MF_01659">
    <property type="entry name" value="MenD"/>
    <property type="match status" value="1"/>
</dbReference>
<feature type="domain" description="Thiamine pyrophosphate enzyme N-terminal TPP-binding" evidence="9">
    <location>
        <begin position="85"/>
        <end position="158"/>
    </location>
</feature>
<feature type="region of interest" description="Disordered" evidence="7">
    <location>
        <begin position="80"/>
        <end position="103"/>
    </location>
</feature>
<dbReference type="PANTHER" id="PTHR42916:SF1">
    <property type="entry name" value="PROTEIN PHYLLO, CHLOROPLASTIC"/>
    <property type="match status" value="1"/>
</dbReference>
<comment type="cofactor">
    <cofactor evidence="6">
        <name>Mg(2+)</name>
        <dbReference type="ChEBI" id="CHEBI:18420"/>
    </cofactor>
    <cofactor evidence="6">
        <name>Mn(2+)</name>
        <dbReference type="ChEBI" id="CHEBI:29035"/>
    </cofactor>
</comment>
<comment type="caution">
    <text evidence="10">The sequence shown here is derived from an EMBL/GenBank/DDBJ whole genome shotgun (WGS) entry which is preliminary data.</text>
</comment>
<evidence type="ECO:0000256" key="4">
    <source>
        <dbReference type="ARBA" id="ARBA00023052"/>
    </source>
</evidence>
<dbReference type="SUPFAM" id="SSF52518">
    <property type="entry name" value="Thiamin diphosphate-binding fold (THDP-binding)"/>
    <property type="match status" value="2"/>
</dbReference>
<keyword evidence="2 6" id="KW-0479">Metal-binding</keyword>
<evidence type="ECO:0000256" key="3">
    <source>
        <dbReference type="ARBA" id="ARBA00022842"/>
    </source>
</evidence>
<dbReference type="InterPro" id="IPR029061">
    <property type="entry name" value="THDP-binding"/>
</dbReference>
<evidence type="ECO:0000256" key="7">
    <source>
        <dbReference type="SAM" id="MobiDB-lite"/>
    </source>
</evidence>
<dbReference type="Proteomes" id="UP001596527">
    <property type="component" value="Unassembled WGS sequence"/>
</dbReference>
<evidence type="ECO:0000256" key="2">
    <source>
        <dbReference type="ARBA" id="ARBA00022723"/>
    </source>
</evidence>
<dbReference type="PIRSF" id="PIRSF004983">
    <property type="entry name" value="MenD"/>
    <property type="match status" value="1"/>
</dbReference>
<protein>
    <recommendedName>
        <fullName evidence="6">2-succinyl-5-enolpyruvyl-6-hydroxy-3-cyclohexene-1-carboxylate synthase</fullName>
        <shortName evidence="6">SEPHCHC synthase</shortName>
        <ecNumber evidence="6">2.2.1.9</ecNumber>
    </recommendedName>
    <alternativeName>
        <fullName evidence="6">Menaquinone biosynthesis protein MenD</fullName>
    </alternativeName>
</protein>
<dbReference type="InterPro" id="IPR004433">
    <property type="entry name" value="MenaQ_synth_MenD"/>
</dbReference>
<comment type="similarity">
    <text evidence="6">Belongs to the TPP enzyme family. MenD subfamily.</text>
</comment>
<keyword evidence="3 6" id="KW-0460">Magnesium</keyword>
<gene>
    <name evidence="6" type="primary">menD</name>
    <name evidence="10" type="ORF">ACFQWG_13460</name>
</gene>
<evidence type="ECO:0000313" key="10">
    <source>
        <dbReference type="EMBL" id="MFC7582200.1"/>
    </source>
</evidence>
<reference evidence="11" key="1">
    <citation type="journal article" date="2019" name="Int. J. Syst. Evol. Microbiol.">
        <title>The Global Catalogue of Microorganisms (GCM) 10K type strain sequencing project: providing services to taxonomists for standard genome sequencing and annotation.</title>
        <authorList>
            <consortium name="The Broad Institute Genomics Platform"/>
            <consortium name="The Broad Institute Genome Sequencing Center for Infectious Disease"/>
            <person name="Wu L."/>
            <person name="Ma J."/>
        </authorList>
    </citation>
    <scope>NUCLEOTIDE SEQUENCE [LARGE SCALE GENOMIC DNA]</scope>
    <source>
        <strain evidence="11">CCUG 56698</strain>
    </source>
</reference>
<comment type="pathway">
    <text evidence="6">Quinol/quinone metabolism; 1,4-dihydroxy-2-naphthoate biosynthesis; 1,4-dihydroxy-2-naphthoate from chorismate: step 2/7.</text>
</comment>
<comment type="catalytic activity">
    <reaction evidence="6">
        <text>isochorismate + 2-oxoglutarate + H(+) = 5-enolpyruvoyl-6-hydroxy-2-succinyl-cyclohex-3-ene-1-carboxylate + CO2</text>
        <dbReference type="Rhea" id="RHEA:25593"/>
        <dbReference type="ChEBI" id="CHEBI:15378"/>
        <dbReference type="ChEBI" id="CHEBI:16526"/>
        <dbReference type="ChEBI" id="CHEBI:16810"/>
        <dbReference type="ChEBI" id="CHEBI:29780"/>
        <dbReference type="ChEBI" id="CHEBI:58818"/>
        <dbReference type="EC" id="2.2.1.9"/>
    </reaction>
</comment>
<dbReference type="Pfam" id="PF02776">
    <property type="entry name" value="TPP_enzyme_N"/>
    <property type="match status" value="1"/>
</dbReference>
<dbReference type="EC" id="2.2.1.9" evidence="6"/>
<organism evidence="10 11">
    <name type="scientific">Schaalia naturae</name>
    <dbReference type="NCBI Taxonomy" id="635203"/>
    <lineage>
        <taxon>Bacteria</taxon>
        <taxon>Bacillati</taxon>
        <taxon>Actinomycetota</taxon>
        <taxon>Actinomycetes</taxon>
        <taxon>Actinomycetales</taxon>
        <taxon>Actinomycetaceae</taxon>
        <taxon>Schaalia</taxon>
    </lineage>
</organism>
<dbReference type="InterPro" id="IPR012001">
    <property type="entry name" value="Thiamin_PyroP_enz_TPP-bd_dom"/>
</dbReference>
<sequence>MTPGPGGPGPHPSEALAEAVVAALAACGVRDVVYCPGSRSAPMAYALDRAVRAGVLRARVRLDERGAAFLAVGISRAGALPGSDEGGSAPAADPSRGGSMRQAAGMRPVAVVTTSGGAVAELHAGVAEAAHSGVPLIVVSADRPVEMRGVGASQTTDQPGLLTPHVRGVWDIPAGTAPDGRLTALVARAVATACGLPAGAPGPVHVNIGFRDPLVPRVAVPPAPAGDGAATRAPGASAPVRVTRVARAEPRPWRWEDAVDPDLRTVLVAGDGADPEAGHWALAAGIPLLAEPTSGATTSGAWTAHQQTLLSGPLGPGVQQVVVTGRPTLSRPVGALLARGDIRIVVQSGDLPWTDVAGQAELVVPALGAATARHRDARWTEEWARSAESVTRALLPLTEPADDAAPTLVSAARAVWNAGTGTLLLGASNTVRAVDLVASGRGRADVVSNRGLAGIDGTIATALGLAWGSGGPVRAVMGDLTFLHDASSLMLSASDTEPDAQIVVLDDQGGGIFAGLEHGDPALAGAFETFFGTAQASSIVGIARAHGARATTARTIGQLRARLARPVRGREVVHVPIPRDPELLARVRLACRAGH</sequence>
<evidence type="ECO:0000256" key="1">
    <source>
        <dbReference type="ARBA" id="ARBA00022679"/>
    </source>
</evidence>
<evidence type="ECO:0000259" key="9">
    <source>
        <dbReference type="Pfam" id="PF02776"/>
    </source>
</evidence>
<comment type="pathway">
    <text evidence="6">Quinol/quinone metabolism; menaquinone biosynthesis.</text>
</comment>
<comment type="subunit">
    <text evidence="6">Homodimer.</text>
</comment>
<evidence type="ECO:0000259" key="8">
    <source>
        <dbReference type="Pfam" id="PF02775"/>
    </source>
</evidence>